<dbReference type="InterPro" id="IPR023016">
    <property type="entry name" value="HisA/PriA"/>
</dbReference>
<evidence type="ECO:0000256" key="13">
    <source>
        <dbReference type="RuleBase" id="RU003657"/>
    </source>
</evidence>
<keyword evidence="9 12" id="KW-0368">Histidine biosynthesis</keyword>
<evidence type="ECO:0000313" key="16">
    <source>
        <dbReference type="Proteomes" id="UP001597343"/>
    </source>
</evidence>
<dbReference type="EC" id="5.3.1.16" evidence="5 12"/>
<dbReference type="Proteomes" id="UP001597343">
    <property type="component" value="Unassembled WGS sequence"/>
</dbReference>
<gene>
    <name evidence="12 15" type="primary">hisA</name>
    <name evidence="15" type="ORF">ACFSOY_18530</name>
</gene>
<evidence type="ECO:0000256" key="9">
    <source>
        <dbReference type="ARBA" id="ARBA00023102"/>
    </source>
</evidence>
<sequence>MNDFTIYPAIDLHGGQAVRLLKGDYQQMTVYDRDPVAVAHRFQAAGARELHLVDLDGAKAGAQQNGAVIEAIVKATDLAVQVGGGIRSTETLERLFSLGVKRAILGTAAVKRPELVRAALQEYGEQILIGIDAKAGKVAVDGWLETSELTAVELARELRAAGTTRVIYTDISRDGTLAGPNVQGIVELAEQTGLEVIASGGIKEVGDLLQLARFRRAGVVGSIVGRALYEGQIDLAQALAAVERSSERGDVRC</sequence>
<dbReference type="InterPro" id="IPR011060">
    <property type="entry name" value="RibuloseP-bd_barrel"/>
</dbReference>
<dbReference type="NCBIfam" id="TIGR00007">
    <property type="entry name" value="1-(5-phosphoribosyl)-5-[(5-phosphoribosylamino)methylideneamino]imidazole-4-carboxamide isomerase"/>
    <property type="match status" value="1"/>
</dbReference>
<dbReference type="RefSeq" id="WP_386049217.1">
    <property type="nucleotide sequence ID" value="NZ_JBHUIO010000011.1"/>
</dbReference>
<comment type="caution">
    <text evidence="15">The sequence shown here is derived from an EMBL/GenBank/DDBJ whole genome shotgun (WGS) entry which is preliminary data.</text>
</comment>
<keyword evidence="7 12" id="KW-0963">Cytoplasm</keyword>
<organism evidence="15 16">
    <name type="scientific">Tumebacillus lipolyticus</name>
    <dbReference type="NCBI Taxonomy" id="1280370"/>
    <lineage>
        <taxon>Bacteria</taxon>
        <taxon>Bacillati</taxon>
        <taxon>Bacillota</taxon>
        <taxon>Bacilli</taxon>
        <taxon>Bacillales</taxon>
        <taxon>Alicyclobacillaceae</taxon>
        <taxon>Tumebacillus</taxon>
    </lineage>
</organism>
<evidence type="ECO:0000256" key="1">
    <source>
        <dbReference type="ARBA" id="ARBA00000901"/>
    </source>
</evidence>
<dbReference type="HAMAP" id="MF_01014">
    <property type="entry name" value="HisA"/>
    <property type="match status" value="1"/>
</dbReference>
<keyword evidence="16" id="KW-1185">Reference proteome</keyword>
<dbReference type="PANTHER" id="PTHR43090:SF2">
    <property type="entry name" value="1-(5-PHOSPHORIBOSYL)-5-[(5-PHOSPHORIBOSYLAMINO)METHYLIDENEAMINO] IMIDAZOLE-4-CARBOXAMIDE ISOMERASE"/>
    <property type="match status" value="1"/>
</dbReference>
<evidence type="ECO:0000256" key="5">
    <source>
        <dbReference type="ARBA" id="ARBA00012550"/>
    </source>
</evidence>
<evidence type="ECO:0000256" key="3">
    <source>
        <dbReference type="ARBA" id="ARBA00005133"/>
    </source>
</evidence>
<evidence type="ECO:0000256" key="6">
    <source>
        <dbReference type="ARBA" id="ARBA00018464"/>
    </source>
</evidence>
<evidence type="ECO:0000256" key="4">
    <source>
        <dbReference type="ARBA" id="ARBA00009667"/>
    </source>
</evidence>
<evidence type="ECO:0000256" key="14">
    <source>
        <dbReference type="RuleBase" id="RU003658"/>
    </source>
</evidence>
<name>A0ABW5A218_9BACL</name>
<evidence type="ECO:0000256" key="8">
    <source>
        <dbReference type="ARBA" id="ARBA00022605"/>
    </source>
</evidence>
<comment type="similarity">
    <text evidence="4 12 13">Belongs to the HisA/HisF family.</text>
</comment>
<evidence type="ECO:0000256" key="2">
    <source>
        <dbReference type="ARBA" id="ARBA00004496"/>
    </source>
</evidence>
<dbReference type="InterPro" id="IPR006063">
    <property type="entry name" value="HisA_bact_arch"/>
</dbReference>
<dbReference type="EMBL" id="JBHUIO010000011">
    <property type="protein sequence ID" value="MFD2171964.1"/>
    <property type="molecule type" value="Genomic_DNA"/>
</dbReference>
<keyword evidence="10 12" id="KW-0413">Isomerase</keyword>
<dbReference type="PANTHER" id="PTHR43090">
    <property type="entry name" value="1-(5-PHOSPHORIBOSYL)-5-[(5-PHOSPHORIBOSYLAMINO)METHYLIDENEAMINO] IMIDAZOLE-4-CARBOXAMIDE ISOMERASE"/>
    <property type="match status" value="1"/>
</dbReference>
<dbReference type="SUPFAM" id="SSF51366">
    <property type="entry name" value="Ribulose-phoshate binding barrel"/>
    <property type="match status" value="1"/>
</dbReference>
<dbReference type="Pfam" id="PF00977">
    <property type="entry name" value="His_biosynth"/>
    <property type="match status" value="1"/>
</dbReference>
<protein>
    <recommendedName>
        <fullName evidence="6 12">1-(5-phosphoribosyl)-5-[(5-phosphoribosylamino)methylideneamino] imidazole-4-carboxamide isomerase</fullName>
        <ecNumber evidence="5 12">5.3.1.16</ecNumber>
    </recommendedName>
    <alternativeName>
        <fullName evidence="11 12">Phosphoribosylformimino-5-aminoimidazole carboxamide ribotide isomerase</fullName>
    </alternativeName>
</protein>
<comment type="subcellular location">
    <subcellularLocation>
        <location evidence="2 12 14">Cytoplasm</location>
    </subcellularLocation>
</comment>
<comment type="pathway">
    <text evidence="3 12 14">Amino-acid biosynthesis; L-histidine biosynthesis; L-histidine from 5-phospho-alpha-D-ribose 1-diphosphate: step 4/9.</text>
</comment>
<evidence type="ECO:0000313" key="15">
    <source>
        <dbReference type="EMBL" id="MFD2171964.1"/>
    </source>
</evidence>
<dbReference type="Gene3D" id="3.20.20.70">
    <property type="entry name" value="Aldolase class I"/>
    <property type="match status" value="1"/>
</dbReference>
<reference evidence="16" key="1">
    <citation type="journal article" date="2019" name="Int. J. Syst. Evol. Microbiol.">
        <title>The Global Catalogue of Microorganisms (GCM) 10K type strain sequencing project: providing services to taxonomists for standard genome sequencing and annotation.</title>
        <authorList>
            <consortium name="The Broad Institute Genomics Platform"/>
            <consortium name="The Broad Institute Genome Sequencing Center for Infectious Disease"/>
            <person name="Wu L."/>
            <person name="Ma J."/>
        </authorList>
    </citation>
    <scope>NUCLEOTIDE SEQUENCE [LARGE SCALE GENOMIC DNA]</scope>
    <source>
        <strain evidence="16">CGMCC 1.13574</strain>
    </source>
</reference>
<accession>A0ABW5A218</accession>
<dbReference type="InterPro" id="IPR013785">
    <property type="entry name" value="Aldolase_TIM"/>
</dbReference>
<evidence type="ECO:0000256" key="11">
    <source>
        <dbReference type="ARBA" id="ARBA00030547"/>
    </source>
</evidence>
<evidence type="ECO:0000256" key="10">
    <source>
        <dbReference type="ARBA" id="ARBA00023235"/>
    </source>
</evidence>
<dbReference type="GO" id="GO:0003949">
    <property type="term" value="F:1-(5-phosphoribosyl)-5-[(5-phosphoribosylamino)methylideneamino]imidazole-4-carboxamide isomerase activity"/>
    <property type="evidence" value="ECO:0007669"/>
    <property type="project" value="UniProtKB-EC"/>
</dbReference>
<feature type="active site" description="Proton donor" evidence="12">
    <location>
        <position position="132"/>
    </location>
</feature>
<proteinExistence type="inferred from homology"/>
<evidence type="ECO:0000256" key="7">
    <source>
        <dbReference type="ARBA" id="ARBA00022490"/>
    </source>
</evidence>
<feature type="active site" description="Proton acceptor" evidence="12">
    <location>
        <position position="11"/>
    </location>
</feature>
<keyword evidence="8 12" id="KW-0028">Amino-acid biosynthesis</keyword>
<dbReference type="InterPro" id="IPR006062">
    <property type="entry name" value="His_biosynth"/>
</dbReference>
<dbReference type="CDD" id="cd04732">
    <property type="entry name" value="HisA"/>
    <property type="match status" value="1"/>
</dbReference>
<evidence type="ECO:0000256" key="12">
    <source>
        <dbReference type="HAMAP-Rule" id="MF_01014"/>
    </source>
</evidence>
<comment type="catalytic activity">
    <reaction evidence="1 12 14">
        <text>1-(5-phospho-beta-D-ribosyl)-5-[(5-phospho-beta-D-ribosylamino)methylideneamino]imidazole-4-carboxamide = 5-[(5-phospho-1-deoxy-D-ribulos-1-ylimino)methylamino]-1-(5-phospho-beta-D-ribosyl)imidazole-4-carboxamide</text>
        <dbReference type="Rhea" id="RHEA:15469"/>
        <dbReference type="ChEBI" id="CHEBI:58435"/>
        <dbReference type="ChEBI" id="CHEBI:58525"/>
        <dbReference type="EC" id="5.3.1.16"/>
    </reaction>
</comment>
<dbReference type="InterPro" id="IPR044524">
    <property type="entry name" value="Isoase_HisA-like"/>
</dbReference>